<dbReference type="Pfam" id="PF19238">
    <property type="entry name" value="Radical_SAM_2"/>
    <property type="match status" value="1"/>
</dbReference>
<dbReference type="InterPro" id="IPR045375">
    <property type="entry name" value="Put_radical_SAM-like_N"/>
</dbReference>
<sequence>MKKKYHIISKVLEGSIADELGVEPGDRLLSIDGQTVEDVFDYQYLTNEEYLTILIEKKDGEEWELEIEKEFEEDLGMEFENGLMDEYRSCRNKCIFCFIDQMPKGMRETLYFKDDDSRLSFLQGNYVTLTNMSSADIEKIIRYHLEPINISFQTMNPKLRCRMLHNRFAGEALKKVDRLYEHGIHMNGQIVLCKGINDGEELRFSIETLERYFPVLESVSIVPVGLSRYREGLFPLEPFAKEDAEEVLDLIEGYQSRFYEKYGLHGIHAGDEWYLLAGREIPPAKRYDGYLQLENGVGMLRLLMDEVEEELAGRKGDPAACHEVSIATGLLAYPTILALSRKVQEKYPNVVIHVYPIRNDFFGELITVSGLLTEQDLERQLKGQKLGEQLLLPCNLLKSGEEVFLDDYTVSELETALQIPVNIVKSSGRAFVEAVLMENNEICHSYTDEVNKYE</sequence>
<accession>A0A9D1D153</accession>
<comment type="caution">
    <text evidence="2">The sequence shown here is derived from an EMBL/GenBank/DDBJ whole genome shotgun (WGS) entry which is preliminary data.</text>
</comment>
<organism evidence="2 3">
    <name type="scientific">Candidatus Limivivens merdigallinarum</name>
    <dbReference type="NCBI Taxonomy" id="2840859"/>
    <lineage>
        <taxon>Bacteria</taxon>
        <taxon>Bacillati</taxon>
        <taxon>Bacillota</taxon>
        <taxon>Clostridia</taxon>
        <taxon>Lachnospirales</taxon>
        <taxon>Lachnospiraceae</taxon>
        <taxon>Lachnospiraceae incertae sedis</taxon>
        <taxon>Candidatus Limivivens</taxon>
    </lineage>
</organism>
<dbReference type="EMBL" id="DVFT01000139">
    <property type="protein sequence ID" value="HIQ96742.1"/>
    <property type="molecule type" value="Genomic_DNA"/>
</dbReference>
<protein>
    <submittedName>
        <fullName evidence="2">DUF512 domain-containing protein</fullName>
    </submittedName>
</protein>
<gene>
    <name evidence="2" type="ORF">IAB26_09285</name>
</gene>
<dbReference type="InterPro" id="IPR058240">
    <property type="entry name" value="rSAM_sf"/>
</dbReference>
<dbReference type="SUPFAM" id="SSF50156">
    <property type="entry name" value="PDZ domain-like"/>
    <property type="match status" value="1"/>
</dbReference>
<evidence type="ECO:0000313" key="2">
    <source>
        <dbReference type="EMBL" id="HIQ96742.1"/>
    </source>
</evidence>
<dbReference type="AlphaFoldDB" id="A0A9D1D153"/>
<dbReference type="InterPro" id="IPR041489">
    <property type="entry name" value="PDZ_6"/>
</dbReference>
<reference evidence="2" key="2">
    <citation type="journal article" date="2021" name="PeerJ">
        <title>Extensive microbial diversity within the chicken gut microbiome revealed by metagenomics and culture.</title>
        <authorList>
            <person name="Gilroy R."/>
            <person name="Ravi A."/>
            <person name="Getino M."/>
            <person name="Pursley I."/>
            <person name="Horton D.L."/>
            <person name="Alikhan N.F."/>
            <person name="Baker D."/>
            <person name="Gharbi K."/>
            <person name="Hall N."/>
            <person name="Watson M."/>
            <person name="Adriaenssens E.M."/>
            <person name="Foster-Nyarko E."/>
            <person name="Jarju S."/>
            <person name="Secka A."/>
            <person name="Antonio M."/>
            <person name="Oren A."/>
            <person name="Chaudhuri R.R."/>
            <person name="La Ragione R."/>
            <person name="Hildebrand F."/>
            <person name="Pallen M.J."/>
        </authorList>
    </citation>
    <scope>NUCLEOTIDE SEQUENCE</scope>
    <source>
        <strain evidence="2">ChiSjej3B21-11622</strain>
    </source>
</reference>
<dbReference type="Pfam" id="PF17820">
    <property type="entry name" value="PDZ_6"/>
    <property type="match status" value="1"/>
</dbReference>
<evidence type="ECO:0000259" key="1">
    <source>
        <dbReference type="PROSITE" id="PS50106"/>
    </source>
</evidence>
<dbReference type="InterPro" id="IPR007549">
    <property type="entry name" value="DUF512"/>
</dbReference>
<evidence type="ECO:0000313" key="3">
    <source>
        <dbReference type="Proteomes" id="UP000886886"/>
    </source>
</evidence>
<dbReference type="InterPro" id="IPR001478">
    <property type="entry name" value="PDZ"/>
</dbReference>
<reference evidence="2" key="1">
    <citation type="submission" date="2020-10" db="EMBL/GenBank/DDBJ databases">
        <authorList>
            <person name="Gilroy R."/>
        </authorList>
    </citation>
    <scope>NUCLEOTIDE SEQUENCE</scope>
    <source>
        <strain evidence="2">ChiSjej3B21-11622</strain>
    </source>
</reference>
<dbReference type="InterPro" id="IPR036034">
    <property type="entry name" value="PDZ_sf"/>
</dbReference>
<dbReference type="Proteomes" id="UP000886886">
    <property type="component" value="Unassembled WGS sequence"/>
</dbReference>
<feature type="domain" description="PDZ" evidence="1">
    <location>
        <begin position="1"/>
        <end position="39"/>
    </location>
</feature>
<dbReference type="Gene3D" id="2.30.42.10">
    <property type="match status" value="1"/>
</dbReference>
<dbReference type="PROSITE" id="PS50106">
    <property type="entry name" value="PDZ"/>
    <property type="match status" value="1"/>
</dbReference>
<proteinExistence type="predicted"/>
<dbReference type="Pfam" id="PF04459">
    <property type="entry name" value="DUF512"/>
    <property type="match status" value="1"/>
</dbReference>
<dbReference type="SUPFAM" id="SSF102114">
    <property type="entry name" value="Radical SAM enzymes"/>
    <property type="match status" value="1"/>
</dbReference>
<name>A0A9D1D153_9FIRM</name>